<accession>A0ABY5G7V8</accession>
<organism evidence="8 9">
    <name type="scientific">Vibrio pelagius</name>
    <dbReference type="NCBI Taxonomy" id="28169"/>
    <lineage>
        <taxon>Bacteria</taxon>
        <taxon>Pseudomonadati</taxon>
        <taxon>Pseudomonadota</taxon>
        <taxon>Gammaproteobacteria</taxon>
        <taxon>Vibrionales</taxon>
        <taxon>Vibrionaceae</taxon>
        <taxon>Vibrio</taxon>
    </lineage>
</organism>
<evidence type="ECO:0000256" key="1">
    <source>
        <dbReference type="ARBA" id="ARBA00008061"/>
    </source>
</evidence>
<dbReference type="RefSeq" id="WP_255232088.1">
    <property type="nucleotide sequence ID" value="NZ_CP090615.1"/>
</dbReference>
<sequence length="467" mass="53381">MESSAMLNQPATDVILHAFDWRYADIADNAALIQELGYKSVLVSPAMKSLRSDRNKPQQKPTQWWQRYQPQDYRVIDNQLGDTQDFAAMVDTLRQHGLRTYVDVVFNHMANESSIRSDLTYPNQNDRDDYQKHSEYYESIRLFGDLSKPLFDENDFVEAFGIKNWRDKWEVQNGRITGGPTDPGLPTLLDNENVVEQQRSYLKALKGMGVKGFRIDAAKHMTLAHLRKVWTEDICEHMHIFGEIITDGGATEEEYELFLEPYLKHTRLGAYDFPLFNTIFKAFDKKGSFKSLINPYCFGQALSNTRAITFAVTHDIPNNDVFLEYVMDEDAEKLATAFILGRDGGVPLIYSELDTSGIKDRNGHPRWLNDWKAPYMRGMIQFHNCTHGETMRVVEANDDLLVFVRGDKGIVVINKSKRSKTANLTWCGSVTDTLSAKVFESNEKMLKLKVEANSCLMLLTNPKGKQG</sequence>
<evidence type="ECO:0000256" key="2">
    <source>
        <dbReference type="ARBA" id="ARBA00022801"/>
    </source>
</evidence>
<dbReference type="SUPFAM" id="SSF51445">
    <property type="entry name" value="(Trans)glycosidases"/>
    <property type="match status" value="1"/>
</dbReference>
<evidence type="ECO:0000313" key="8">
    <source>
        <dbReference type="EMBL" id="UTT86290.1"/>
    </source>
</evidence>
<dbReference type="Gene3D" id="3.20.20.80">
    <property type="entry name" value="Glycosidases"/>
    <property type="match status" value="1"/>
</dbReference>
<dbReference type="SMART" id="SM00642">
    <property type="entry name" value="Aamy"/>
    <property type="match status" value="1"/>
</dbReference>
<keyword evidence="9" id="KW-1185">Reference proteome</keyword>
<protein>
    <recommendedName>
        <fullName evidence="6">Alpha-amylase</fullName>
        <ecNumber evidence="6">3.2.1.1</ecNumber>
    </recommendedName>
</protein>
<dbReference type="PRINTS" id="PR00110">
    <property type="entry name" value="ALPHAAMYLASE"/>
</dbReference>
<feature type="domain" description="Glycosyl hydrolase family 13 catalytic" evidence="7">
    <location>
        <begin position="13"/>
        <end position="383"/>
    </location>
</feature>
<evidence type="ECO:0000313" key="9">
    <source>
        <dbReference type="Proteomes" id="UP001059120"/>
    </source>
</evidence>
<dbReference type="InterPro" id="IPR006047">
    <property type="entry name" value="GH13_cat_dom"/>
</dbReference>
<dbReference type="Proteomes" id="UP001059120">
    <property type="component" value="Chromosome 2"/>
</dbReference>
<evidence type="ECO:0000256" key="6">
    <source>
        <dbReference type="RuleBase" id="RU361134"/>
    </source>
</evidence>
<name>A0ABY5G7V8_VIBPE</name>
<dbReference type="Pfam" id="PF00128">
    <property type="entry name" value="Alpha-amylase"/>
    <property type="match status" value="1"/>
</dbReference>
<keyword evidence="3 6" id="KW-0119">Carbohydrate metabolism</keyword>
<proteinExistence type="inferred from homology"/>
<evidence type="ECO:0000256" key="3">
    <source>
        <dbReference type="ARBA" id="ARBA00023277"/>
    </source>
</evidence>
<comment type="catalytic activity">
    <reaction evidence="6">
        <text>Endohydrolysis of (1-&gt;4)-alpha-D-glucosidic linkages in polysaccharides containing three or more (1-&gt;4)-alpha-linked D-glucose units.</text>
        <dbReference type="EC" id="3.2.1.1"/>
    </reaction>
</comment>
<dbReference type="InterPro" id="IPR017853">
    <property type="entry name" value="GH"/>
</dbReference>
<dbReference type="EMBL" id="CP090615">
    <property type="protein sequence ID" value="UTT86290.1"/>
    <property type="molecule type" value="Genomic_DNA"/>
</dbReference>
<dbReference type="InterPro" id="IPR006046">
    <property type="entry name" value="Alpha_amylase"/>
</dbReference>
<gene>
    <name evidence="8" type="ORF">LZI70_18210</name>
</gene>
<comment type="similarity">
    <text evidence="1 5">Belongs to the glycosyl hydrolase 13 family.</text>
</comment>
<dbReference type="InterPro" id="IPR013780">
    <property type="entry name" value="Glyco_hydro_b"/>
</dbReference>
<dbReference type="EC" id="3.2.1.1" evidence="6"/>
<keyword evidence="2 6" id="KW-0378">Hydrolase</keyword>
<dbReference type="PANTHER" id="PTHR43447">
    <property type="entry name" value="ALPHA-AMYLASE"/>
    <property type="match status" value="1"/>
</dbReference>
<reference evidence="8" key="1">
    <citation type="submission" date="2022-01" db="EMBL/GenBank/DDBJ databases">
        <title>Alginate degradation mechanism of Vibrio pelagius WXL662.</title>
        <authorList>
            <person name="He X."/>
        </authorList>
    </citation>
    <scope>NUCLEOTIDE SEQUENCE</scope>
    <source>
        <strain evidence="8">WXL662</strain>
    </source>
</reference>
<evidence type="ECO:0000256" key="5">
    <source>
        <dbReference type="RuleBase" id="RU003615"/>
    </source>
</evidence>
<dbReference type="CDD" id="cd11315">
    <property type="entry name" value="AmyAc_bac1_AmyA"/>
    <property type="match status" value="1"/>
</dbReference>
<dbReference type="SUPFAM" id="SSF51011">
    <property type="entry name" value="Glycosyl hydrolase domain"/>
    <property type="match status" value="1"/>
</dbReference>
<evidence type="ECO:0000259" key="7">
    <source>
        <dbReference type="SMART" id="SM00642"/>
    </source>
</evidence>
<dbReference type="Gene3D" id="2.60.40.1180">
    <property type="entry name" value="Golgi alpha-mannosidase II"/>
    <property type="match status" value="1"/>
</dbReference>
<keyword evidence="4 6" id="KW-0326">Glycosidase</keyword>
<evidence type="ECO:0000256" key="4">
    <source>
        <dbReference type="ARBA" id="ARBA00023295"/>
    </source>
</evidence>